<evidence type="ECO:0000313" key="2">
    <source>
        <dbReference type="EMBL" id="KZV79869.1"/>
    </source>
</evidence>
<accession>A0A165Z6N6</accession>
<reference evidence="2 3" key="1">
    <citation type="journal article" date="2016" name="Mol. Biol. Evol.">
        <title>Comparative Genomics of Early-Diverging Mushroom-Forming Fungi Provides Insights into the Origins of Lignocellulose Decay Capabilities.</title>
        <authorList>
            <person name="Nagy L.G."/>
            <person name="Riley R."/>
            <person name="Tritt A."/>
            <person name="Adam C."/>
            <person name="Daum C."/>
            <person name="Floudas D."/>
            <person name="Sun H."/>
            <person name="Yadav J.S."/>
            <person name="Pangilinan J."/>
            <person name="Larsson K.H."/>
            <person name="Matsuura K."/>
            <person name="Barry K."/>
            <person name="Labutti K."/>
            <person name="Kuo R."/>
            <person name="Ohm R.A."/>
            <person name="Bhattacharya S.S."/>
            <person name="Shirouzu T."/>
            <person name="Yoshinaga Y."/>
            <person name="Martin F.M."/>
            <person name="Grigoriev I.V."/>
            <person name="Hibbett D.S."/>
        </authorList>
    </citation>
    <scope>NUCLEOTIDE SEQUENCE [LARGE SCALE GENOMIC DNA]</scope>
    <source>
        <strain evidence="2 3">HHB12029</strain>
    </source>
</reference>
<sequence length="133" mass="14731">MHIPPPARYTSSASSSPFLFVVGPAYHRCLTLPLVFADRSILDVIAQSCQATFERFCSRSGLGTPDGGRRPSPRTPPLTTHRTLIHRKPHPPPVPPRHHRHPPSGSALYIQPHPTSIQFHHIRIPVPVGLDRA</sequence>
<evidence type="ECO:0000313" key="3">
    <source>
        <dbReference type="Proteomes" id="UP000077266"/>
    </source>
</evidence>
<gene>
    <name evidence="2" type="ORF">EXIGLDRAFT_445604</name>
</gene>
<name>A0A165Z6N6_EXIGL</name>
<protein>
    <submittedName>
        <fullName evidence="2">Uncharacterized protein</fullName>
    </submittedName>
</protein>
<dbReference type="InParanoid" id="A0A165Z6N6"/>
<dbReference type="EMBL" id="KV426549">
    <property type="protein sequence ID" value="KZV79869.1"/>
    <property type="molecule type" value="Genomic_DNA"/>
</dbReference>
<dbReference type="AlphaFoldDB" id="A0A165Z6N6"/>
<evidence type="ECO:0000256" key="1">
    <source>
        <dbReference type="SAM" id="MobiDB-lite"/>
    </source>
</evidence>
<organism evidence="2 3">
    <name type="scientific">Exidia glandulosa HHB12029</name>
    <dbReference type="NCBI Taxonomy" id="1314781"/>
    <lineage>
        <taxon>Eukaryota</taxon>
        <taxon>Fungi</taxon>
        <taxon>Dikarya</taxon>
        <taxon>Basidiomycota</taxon>
        <taxon>Agaricomycotina</taxon>
        <taxon>Agaricomycetes</taxon>
        <taxon>Auriculariales</taxon>
        <taxon>Exidiaceae</taxon>
        <taxon>Exidia</taxon>
    </lineage>
</organism>
<keyword evidence="3" id="KW-1185">Reference proteome</keyword>
<feature type="region of interest" description="Disordered" evidence="1">
    <location>
        <begin position="58"/>
        <end position="106"/>
    </location>
</feature>
<proteinExistence type="predicted"/>
<feature type="compositionally biased region" description="Basic residues" evidence="1">
    <location>
        <begin position="83"/>
        <end position="102"/>
    </location>
</feature>
<dbReference type="Proteomes" id="UP000077266">
    <property type="component" value="Unassembled WGS sequence"/>
</dbReference>